<dbReference type="Pfam" id="PF03636">
    <property type="entry name" value="Glyco_hydro_65N"/>
    <property type="match status" value="1"/>
</dbReference>
<feature type="region of interest" description="Disordered" evidence="1">
    <location>
        <begin position="124"/>
        <end position="144"/>
    </location>
</feature>
<dbReference type="InterPro" id="IPR008928">
    <property type="entry name" value="6-hairpin_glycosidase_sf"/>
</dbReference>
<dbReference type="EMBL" id="CP001814">
    <property type="protein sequence ID" value="ACZ86461.1"/>
    <property type="molecule type" value="Genomic_DNA"/>
</dbReference>
<dbReference type="HOGENOM" id="CLU_608219_0_0_11"/>
<dbReference type="AlphaFoldDB" id="D2AQR4"/>
<dbReference type="STRING" id="479432.Sros_3525"/>
<gene>
    <name evidence="3" type="ordered locus">Sros_3525</name>
</gene>
<evidence type="ECO:0000259" key="2">
    <source>
        <dbReference type="Pfam" id="PF03636"/>
    </source>
</evidence>
<evidence type="ECO:0000313" key="3">
    <source>
        <dbReference type="EMBL" id="ACZ86461.1"/>
    </source>
</evidence>
<dbReference type="Gene3D" id="2.70.98.40">
    <property type="entry name" value="Glycoside hydrolase, family 65, N-terminal domain"/>
    <property type="match status" value="1"/>
</dbReference>
<feature type="region of interest" description="Disordered" evidence="1">
    <location>
        <begin position="30"/>
        <end position="57"/>
    </location>
</feature>
<dbReference type="Proteomes" id="UP000002029">
    <property type="component" value="Chromosome"/>
</dbReference>
<dbReference type="PANTHER" id="PTHR11051">
    <property type="entry name" value="GLYCOSYL HYDROLASE-RELATED"/>
    <property type="match status" value="1"/>
</dbReference>
<dbReference type="GO" id="GO:0005975">
    <property type="term" value="P:carbohydrate metabolic process"/>
    <property type="evidence" value="ECO:0007669"/>
    <property type="project" value="InterPro"/>
</dbReference>
<dbReference type="GO" id="GO:0030246">
    <property type="term" value="F:carbohydrate binding"/>
    <property type="evidence" value="ECO:0007669"/>
    <property type="project" value="InterPro"/>
</dbReference>
<name>D2AQR4_STRRD</name>
<dbReference type="SUPFAM" id="SSF74650">
    <property type="entry name" value="Galactose mutarotase-like"/>
    <property type="match status" value="1"/>
</dbReference>
<dbReference type="KEGG" id="sro:Sros_3525"/>
<dbReference type="InterPro" id="IPR011013">
    <property type="entry name" value="Gal_mutarotase_sf_dom"/>
</dbReference>
<accession>D2AQR4</accession>
<feature type="domain" description="Glycoside hydrolase family 65 N-terminal" evidence="2">
    <location>
        <begin position="66"/>
        <end position="334"/>
    </location>
</feature>
<dbReference type="InterPro" id="IPR037018">
    <property type="entry name" value="GH65_N"/>
</dbReference>
<organism evidence="3 4">
    <name type="scientific">Streptosporangium roseum (strain ATCC 12428 / DSM 43021 / JCM 3005 / KCTC 9067 / NCIMB 10171 / NRRL 2505 / NI 9100)</name>
    <dbReference type="NCBI Taxonomy" id="479432"/>
    <lineage>
        <taxon>Bacteria</taxon>
        <taxon>Bacillati</taxon>
        <taxon>Actinomycetota</taxon>
        <taxon>Actinomycetes</taxon>
        <taxon>Streptosporangiales</taxon>
        <taxon>Streptosporangiaceae</taxon>
        <taxon>Streptosporangium</taxon>
    </lineage>
</organism>
<dbReference type="eggNOG" id="COG1554">
    <property type="taxonomic scope" value="Bacteria"/>
</dbReference>
<proteinExistence type="predicted"/>
<dbReference type="GO" id="GO:0016757">
    <property type="term" value="F:glycosyltransferase activity"/>
    <property type="evidence" value="ECO:0007669"/>
    <property type="project" value="UniProtKB-ARBA"/>
</dbReference>
<keyword evidence="4" id="KW-1185">Reference proteome</keyword>
<protein>
    <submittedName>
        <fullName evidence="3">Trehalose 6-phosphate phosphorylase</fullName>
    </submittedName>
</protein>
<dbReference type="PANTHER" id="PTHR11051:SF8">
    <property type="entry name" value="PROTEIN-GLUCOSYLGALACTOSYLHYDROXYLYSINE GLUCOSIDASE"/>
    <property type="match status" value="1"/>
</dbReference>
<dbReference type="GO" id="GO:0004553">
    <property type="term" value="F:hydrolase activity, hydrolyzing O-glycosyl compounds"/>
    <property type="evidence" value="ECO:0007669"/>
    <property type="project" value="TreeGrafter"/>
</dbReference>
<sequence>MTLPAVVGLGRTATTVSGADGAVAGPAGARAAARRRVSGTPAPASPSPTRRNYDSTGEDVNPWLLTYDGFDPAQEGLREALTALGNGRFVTRGAVPESRADEVHHPGTYVAGCYDRPLARGADRPVDLSPGADRPIDLSPGADRPVDGEALVNAPNWLPLTFRAGGGDWFAPGGAEILDCRHTLDMRRGVLTRFLRVCDPLGRITRMEQHRLVSMADPHLAALAVTIVPENWAGTLEVRSALDGRVTGSGSAPHRGPAALPPVPICGHAAHGVIELLARTATSHMEIALAARTTLAGGRCRTGVEEGWVHDDRAVEVRAGDEVTVEKIVALYTSGDRAVAESEAAARAAVVRAGGFHALLKRHVRAWDRLWQCSHVTDEDAEVQQILNLYLFHLLQTASPQVAGRAAGPPGEARRGHAFRDDLSVLPLLVEAAGTLVPTFGAAGGLAFRI</sequence>
<dbReference type="SUPFAM" id="SSF48208">
    <property type="entry name" value="Six-hairpin glycosidases"/>
    <property type="match status" value="1"/>
</dbReference>
<reference evidence="3 4" key="1">
    <citation type="journal article" date="2010" name="Stand. Genomic Sci.">
        <title>Complete genome sequence of Streptosporangium roseum type strain (NI 9100).</title>
        <authorList>
            <person name="Nolan M."/>
            <person name="Sikorski J."/>
            <person name="Jando M."/>
            <person name="Lucas S."/>
            <person name="Lapidus A."/>
            <person name="Glavina Del Rio T."/>
            <person name="Chen F."/>
            <person name="Tice H."/>
            <person name="Pitluck S."/>
            <person name="Cheng J.F."/>
            <person name="Chertkov O."/>
            <person name="Sims D."/>
            <person name="Meincke L."/>
            <person name="Brettin T."/>
            <person name="Han C."/>
            <person name="Detter J.C."/>
            <person name="Bruce D."/>
            <person name="Goodwin L."/>
            <person name="Land M."/>
            <person name="Hauser L."/>
            <person name="Chang Y.J."/>
            <person name="Jeffries C.D."/>
            <person name="Ivanova N."/>
            <person name="Mavromatis K."/>
            <person name="Mikhailova N."/>
            <person name="Chen A."/>
            <person name="Palaniappan K."/>
            <person name="Chain P."/>
            <person name="Rohde M."/>
            <person name="Goker M."/>
            <person name="Bristow J."/>
            <person name="Eisen J.A."/>
            <person name="Markowitz V."/>
            <person name="Hugenholtz P."/>
            <person name="Kyrpides N.C."/>
            <person name="Klenk H.P."/>
        </authorList>
    </citation>
    <scope>NUCLEOTIDE SEQUENCE [LARGE SCALE GENOMIC DNA]</scope>
    <source>
        <strain evidence="4">ATCC 12428 / DSM 43021 / JCM 3005 / NI 9100</strain>
    </source>
</reference>
<dbReference type="InterPro" id="IPR005196">
    <property type="entry name" value="Glyco_hydro_65_N"/>
</dbReference>
<evidence type="ECO:0000256" key="1">
    <source>
        <dbReference type="SAM" id="MobiDB-lite"/>
    </source>
</evidence>
<evidence type="ECO:0000313" key="4">
    <source>
        <dbReference type="Proteomes" id="UP000002029"/>
    </source>
</evidence>